<dbReference type="EMBL" id="AP022588">
    <property type="protein sequence ID" value="BBY31145.1"/>
    <property type="molecule type" value="Genomic_DNA"/>
</dbReference>
<dbReference type="GO" id="GO:0004020">
    <property type="term" value="F:adenylylsulfate kinase activity"/>
    <property type="evidence" value="ECO:0007669"/>
    <property type="project" value="UniProtKB-UniRule"/>
</dbReference>
<dbReference type="CDD" id="cd04095">
    <property type="entry name" value="CysN_NoDQ_III"/>
    <property type="match status" value="1"/>
</dbReference>
<keyword evidence="8 12" id="KW-0067">ATP-binding</keyword>
<comment type="catalytic activity">
    <reaction evidence="1 13">
        <text>adenosine 5'-phosphosulfate + ATP = 3'-phosphoadenylyl sulfate + ADP + H(+)</text>
        <dbReference type="Rhea" id="RHEA:24152"/>
        <dbReference type="ChEBI" id="CHEBI:15378"/>
        <dbReference type="ChEBI" id="CHEBI:30616"/>
        <dbReference type="ChEBI" id="CHEBI:58243"/>
        <dbReference type="ChEBI" id="CHEBI:58339"/>
        <dbReference type="ChEBI" id="CHEBI:456216"/>
        <dbReference type="EC" id="2.7.1.25"/>
    </reaction>
</comment>
<comment type="subunit">
    <text evidence="12">Heterodimer composed of CysD, the smaller subunit, and CysN.</text>
</comment>
<comment type="similarity">
    <text evidence="12">Belongs to the TRAFAC class translation factor GTPase superfamily. Classic translation factor GTPase family. CysN/NodQ subfamily.</text>
</comment>
<dbReference type="PRINTS" id="PR00315">
    <property type="entry name" value="ELONGATNFCT"/>
</dbReference>
<evidence type="ECO:0000256" key="3">
    <source>
        <dbReference type="ARBA" id="ARBA00005438"/>
    </source>
</evidence>
<dbReference type="Pfam" id="PF00009">
    <property type="entry name" value="GTP_EFTU"/>
    <property type="match status" value="1"/>
</dbReference>
<dbReference type="NCBIfam" id="TIGR00455">
    <property type="entry name" value="apsK"/>
    <property type="match status" value="1"/>
</dbReference>
<gene>
    <name evidence="15" type="primary">cysNC</name>
    <name evidence="13" type="synonym">cysC</name>
    <name evidence="12" type="synonym">cysN</name>
    <name evidence="15" type="ORF">MSEDJ_52410</name>
</gene>
<keyword evidence="13 15" id="KW-0418">Kinase</keyword>
<feature type="domain" description="Tr-type G" evidence="14">
    <location>
        <begin position="2"/>
        <end position="217"/>
    </location>
</feature>
<dbReference type="Gene3D" id="2.40.30.10">
    <property type="entry name" value="Translation factors"/>
    <property type="match status" value="2"/>
</dbReference>
<evidence type="ECO:0000313" key="16">
    <source>
        <dbReference type="Proteomes" id="UP000467193"/>
    </source>
</evidence>
<dbReference type="InterPro" id="IPR041757">
    <property type="entry name" value="CysN_GTP-bd"/>
</dbReference>
<dbReference type="Proteomes" id="UP000467193">
    <property type="component" value="Chromosome"/>
</dbReference>
<comment type="function">
    <text evidence="13">Catalyzes the synthesis of activated sulfate.</text>
</comment>
<feature type="binding site" evidence="12">
    <location>
        <begin position="11"/>
        <end position="18"/>
    </location>
    <ligand>
        <name>GTP</name>
        <dbReference type="ChEBI" id="CHEBI:37565"/>
    </ligand>
</feature>
<dbReference type="PROSITE" id="PS51722">
    <property type="entry name" value="G_TR_2"/>
    <property type="match status" value="1"/>
</dbReference>
<dbReference type="FunFam" id="3.40.50.300:FF:000119">
    <property type="entry name" value="Sulfate adenylyltransferase subunit 1"/>
    <property type="match status" value="1"/>
</dbReference>
<evidence type="ECO:0000256" key="2">
    <source>
        <dbReference type="ARBA" id="ARBA00002357"/>
    </source>
</evidence>
<evidence type="ECO:0000256" key="4">
    <source>
        <dbReference type="ARBA" id="ARBA00007237"/>
    </source>
</evidence>
<accession>A0A7I7QXY8</accession>
<feature type="binding site" evidence="12">
    <location>
        <begin position="88"/>
        <end position="92"/>
    </location>
    <ligand>
        <name>GTP</name>
        <dbReference type="ChEBI" id="CHEBI:37565"/>
    </ligand>
</feature>
<dbReference type="NCBIfam" id="TIGR02034">
    <property type="entry name" value="CysN"/>
    <property type="match status" value="1"/>
</dbReference>
<comment type="pathway">
    <text evidence="12">Sulfur metabolism; hydrogen sulfide biosynthesis; sulfite from sulfate: step 1/3.</text>
</comment>
<dbReference type="InterPro" id="IPR027417">
    <property type="entry name" value="P-loop_NTPase"/>
</dbReference>
<dbReference type="KEGG" id="msei:MSEDJ_52410"/>
<dbReference type="UniPathway" id="UPA00140">
    <property type="reaction ID" value="UER00204"/>
</dbReference>
<dbReference type="GO" id="GO:0005525">
    <property type="term" value="F:GTP binding"/>
    <property type="evidence" value="ECO:0007669"/>
    <property type="project" value="UniProtKB-UniRule"/>
</dbReference>
<keyword evidence="16" id="KW-1185">Reference proteome</keyword>
<evidence type="ECO:0000256" key="1">
    <source>
        <dbReference type="ARBA" id="ARBA00001823"/>
    </source>
</evidence>
<feature type="binding site" evidence="13">
    <location>
        <begin position="452"/>
        <end position="459"/>
    </location>
    <ligand>
        <name>ATP</name>
        <dbReference type="ChEBI" id="CHEBI:30616"/>
    </ligand>
</feature>
<comment type="similarity">
    <text evidence="4">In the N-terminal section; belongs to the TRAFAC class translation factor GTPase superfamily. Classic translation factor GTPase family. CysN/NodQ subfamily.</text>
</comment>
<protein>
    <recommendedName>
        <fullName evidence="12 13">Multifunctional fusion protein</fullName>
    </recommendedName>
    <domain>
        <recommendedName>
            <fullName evidence="12">Sulfate adenylyltransferase subunit 1</fullName>
            <ecNumber evidence="12">2.7.7.4</ecNumber>
        </recommendedName>
        <alternativeName>
            <fullName evidence="12">ATP-sulfurylase large subunit</fullName>
        </alternativeName>
        <alternativeName>
            <fullName evidence="12">Sulfate adenylate transferase</fullName>
            <shortName evidence="12">SAT</shortName>
        </alternativeName>
    </domain>
    <domain>
        <recommendedName>
            <fullName evidence="13">Adenylyl-sulfate kinase</fullName>
            <ecNumber evidence="13">2.7.1.25</ecNumber>
        </recommendedName>
        <alternativeName>
            <fullName evidence="13">APS kinase</fullName>
        </alternativeName>
        <alternativeName>
            <fullName evidence="13">ATP adenosine-5'-phosphosulfate 3'-phosphotransferase</fullName>
        </alternativeName>
        <alternativeName>
            <fullName evidence="13">Adenosine-5'-phosphosulfate kinase</fullName>
        </alternativeName>
    </domain>
</protein>
<sequence>MATLLRIATAGSVDDGKSTLIGRLLYDSKAVMEDQLAAVERTSKERGNDYTDLALVTDGLRAEREQGITIDVAYRYFATSKRKFIIADTPGHIQYTRNMVTGTSTAQLAIVLVDARHGLLEQSRRHAFLASLLGIQHIVLAVNKMDLVDWSQERFEKIRDEFHEFAARLDVHDVTSIPLSALNGDNVVTKSDATPWYDGPALLSHLEEVYVAGDRNLIDVRFPVQYVIRPQTREHADHRSYAGTVASGVLRPGDEIAVLPSGKTSRITAIEGPTGPVAEAFPPMAVSISLADDVDVSRGDMIARDNNRPHVTQEFDAMVCWMADAAALEPGRDYLIKHTTRTTRAKVVALDYRLDVNTLHRDKSATALKLNELGRITLRTQVPLLLDEYARNAATGSFILIDPDTNGTIAAGMVRDTTPVANRSATPNTVRHQSLVRTDDRLSRGRTVWFTGLSGSGKSSVAVLVEQKLLANGCPAYVLDGDNLRHGLNADLGFSMSDRAENLRRLAHIATLMADSGLTVLVPAISPLEEHRELARKVHSDQGFGFFEVFMDTPLDDCEARDPKGLYAKARAGEITHFTGIDSPYQRPKHPDLRLVPGPTPDELADSVIDMLKAHA</sequence>
<name>A0A7I7QXY8_9MYCO</name>
<dbReference type="GO" id="GO:0070814">
    <property type="term" value="P:hydrogen sulfide biosynthetic process"/>
    <property type="evidence" value="ECO:0007669"/>
    <property type="project" value="UniProtKB-UniRule"/>
</dbReference>
<dbReference type="CDD" id="cd02027">
    <property type="entry name" value="APSK"/>
    <property type="match status" value="1"/>
</dbReference>
<dbReference type="InterPro" id="IPR054696">
    <property type="entry name" value="GTP-eEF1A_C"/>
</dbReference>
<evidence type="ECO:0000256" key="11">
    <source>
        <dbReference type="ARBA" id="ARBA00049370"/>
    </source>
</evidence>
<comment type="function">
    <text evidence="12">With CysD forms the ATP sulfurylase (ATPS) that catalyzes the adenylation of sulfate producing adenosine 5'-phosphosulfate (APS) and diphosphate, the first enzymatic step in sulfur assimilation pathway. APS synthesis involves the formation of a high-energy phosphoric-sulfuric acid anhydride bond driven by GTP hydrolysis by CysN coupled to ATP hydrolysis by CysD.</text>
</comment>
<comment type="function">
    <text evidence="2">APS kinase catalyzes the synthesis of activated sulfate.</text>
</comment>
<evidence type="ECO:0000256" key="5">
    <source>
        <dbReference type="ARBA" id="ARBA00022679"/>
    </source>
</evidence>
<comment type="catalytic activity">
    <reaction evidence="11 12">
        <text>sulfate + ATP + H(+) = adenosine 5'-phosphosulfate + diphosphate</text>
        <dbReference type="Rhea" id="RHEA:18133"/>
        <dbReference type="ChEBI" id="CHEBI:15378"/>
        <dbReference type="ChEBI" id="CHEBI:16189"/>
        <dbReference type="ChEBI" id="CHEBI:30616"/>
        <dbReference type="ChEBI" id="CHEBI:33019"/>
        <dbReference type="ChEBI" id="CHEBI:58243"/>
        <dbReference type="EC" id="2.7.7.4"/>
    </reaction>
</comment>
<keyword evidence="6 12" id="KW-0548">Nucleotidyltransferase</keyword>
<dbReference type="SUPFAM" id="SSF52540">
    <property type="entry name" value="P-loop containing nucleoside triphosphate hydrolases"/>
    <property type="match status" value="2"/>
</dbReference>
<dbReference type="GO" id="GO:0005524">
    <property type="term" value="F:ATP binding"/>
    <property type="evidence" value="ECO:0007669"/>
    <property type="project" value="UniProtKB-UniRule"/>
</dbReference>
<dbReference type="GO" id="GO:0003924">
    <property type="term" value="F:GTPase activity"/>
    <property type="evidence" value="ECO:0007669"/>
    <property type="project" value="InterPro"/>
</dbReference>
<dbReference type="GO" id="GO:0000103">
    <property type="term" value="P:sulfate assimilation"/>
    <property type="evidence" value="ECO:0007669"/>
    <property type="project" value="UniProtKB-UniRule"/>
</dbReference>
<dbReference type="NCBIfam" id="NF004035">
    <property type="entry name" value="PRK05506.1"/>
    <property type="match status" value="1"/>
</dbReference>
<evidence type="ECO:0000256" key="12">
    <source>
        <dbReference type="HAMAP-Rule" id="MF_00062"/>
    </source>
</evidence>
<dbReference type="CDD" id="cd03695">
    <property type="entry name" value="CysN_NodQ_II"/>
    <property type="match status" value="1"/>
</dbReference>
<keyword evidence="13" id="KW-0597">Phosphoprotein</keyword>
<evidence type="ECO:0000259" key="14">
    <source>
        <dbReference type="PROSITE" id="PS51722"/>
    </source>
</evidence>
<dbReference type="Gene3D" id="3.40.50.300">
    <property type="entry name" value="P-loop containing nucleotide triphosphate hydrolases"/>
    <property type="match status" value="2"/>
</dbReference>
<dbReference type="NCBIfam" id="NF003478">
    <property type="entry name" value="PRK05124.1"/>
    <property type="match status" value="1"/>
</dbReference>
<reference evidence="15 16" key="1">
    <citation type="journal article" date="2019" name="Emerg. Microbes Infect.">
        <title>Comprehensive subspecies identification of 175 nontuberculous mycobacteria species based on 7547 genomic profiles.</title>
        <authorList>
            <person name="Matsumoto Y."/>
            <person name="Kinjo T."/>
            <person name="Motooka D."/>
            <person name="Nabeya D."/>
            <person name="Jung N."/>
            <person name="Uechi K."/>
            <person name="Horii T."/>
            <person name="Iida T."/>
            <person name="Fujita J."/>
            <person name="Nakamura S."/>
        </authorList>
    </citation>
    <scope>NUCLEOTIDE SEQUENCE [LARGE SCALE GENOMIC DNA]</scope>
    <source>
        <strain evidence="15 16">JCM 17899</strain>
    </source>
</reference>
<dbReference type="PANTHER" id="PTHR23115">
    <property type="entry name" value="TRANSLATION FACTOR"/>
    <property type="match status" value="1"/>
</dbReference>
<keyword evidence="5 12" id="KW-0808">Transferase</keyword>
<dbReference type="NCBIfam" id="NF003013">
    <property type="entry name" value="PRK03846.1"/>
    <property type="match status" value="1"/>
</dbReference>
<dbReference type="InterPro" id="IPR009000">
    <property type="entry name" value="Transl_B-barrel_sf"/>
</dbReference>
<organism evidence="15 16">
    <name type="scientific">Mycolicibacterium sediminis</name>
    <dbReference type="NCBI Taxonomy" id="1286180"/>
    <lineage>
        <taxon>Bacteria</taxon>
        <taxon>Bacillati</taxon>
        <taxon>Actinomycetota</taxon>
        <taxon>Actinomycetes</taxon>
        <taxon>Mycobacteriales</taxon>
        <taxon>Mycobacteriaceae</taxon>
        <taxon>Mycolicibacterium</taxon>
    </lineage>
</organism>
<comment type="pathway">
    <text evidence="13">Sulfur metabolism; hydrogen sulfide biosynthesis; sulfite from sulfate: step 2/3.</text>
</comment>
<evidence type="ECO:0000256" key="9">
    <source>
        <dbReference type="ARBA" id="ARBA00023134"/>
    </source>
</evidence>
<dbReference type="InterPro" id="IPR044138">
    <property type="entry name" value="CysN_II"/>
</dbReference>
<comment type="similarity">
    <text evidence="3">In the C-terminal section; belongs to the APS kinase family.</text>
</comment>
<dbReference type="EC" id="2.7.7.4" evidence="12"/>
<dbReference type="InterPro" id="IPR044139">
    <property type="entry name" value="CysN_NoDQ_III"/>
</dbReference>
<keyword evidence="7 12" id="KW-0547">Nucleotide-binding</keyword>
<proteinExistence type="inferred from homology"/>
<dbReference type="InterPro" id="IPR050100">
    <property type="entry name" value="TRAFAC_GTPase_members"/>
</dbReference>
<evidence type="ECO:0000256" key="8">
    <source>
        <dbReference type="ARBA" id="ARBA00022840"/>
    </source>
</evidence>
<comment type="similarity">
    <text evidence="13">Belongs to the APS kinase family.</text>
</comment>
<dbReference type="AlphaFoldDB" id="A0A7I7QXY8"/>
<dbReference type="GO" id="GO:0004781">
    <property type="term" value="F:sulfate adenylyltransferase (ATP) activity"/>
    <property type="evidence" value="ECO:0007669"/>
    <property type="project" value="UniProtKB-UniRule"/>
</dbReference>
<keyword evidence="9 12" id="KW-0342">GTP-binding</keyword>
<dbReference type="EC" id="2.7.1.25" evidence="13"/>
<dbReference type="Pfam" id="PF01583">
    <property type="entry name" value="APS_kinase"/>
    <property type="match status" value="1"/>
</dbReference>
<dbReference type="HAMAP" id="MF_00062">
    <property type="entry name" value="Sulf_adenylyltr_sub1"/>
    <property type="match status" value="1"/>
</dbReference>
<dbReference type="InterPro" id="IPR031157">
    <property type="entry name" value="G_TR_CS"/>
</dbReference>
<evidence type="ECO:0000256" key="7">
    <source>
        <dbReference type="ARBA" id="ARBA00022741"/>
    </source>
</evidence>
<dbReference type="InterPro" id="IPR002891">
    <property type="entry name" value="APS"/>
</dbReference>
<dbReference type="SUPFAM" id="SSF50465">
    <property type="entry name" value="EF-Tu/eEF-1alpha/eIF2-gamma C-terminal domain"/>
    <property type="match status" value="1"/>
</dbReference>
<evidence type="ECO:0000256" key="10">
    <source>
        <dbReference type="ARBA" id="ARBA00023268"/>
    </source>
</evidence>
<dbReference type="HAMAP" id="MF_00065">
    <property type="entry name" value="Adenylyl_sulf_kinase"/>
    <property type="match status" value="1"/>
</dbReference>
<dbReference type="InterPro" id="IPR009001">
    <property type="entry name" value="Transl_elong_EF1A/Init_IF2_C"/>
</dbReference>
<dbReference type="InterPro" id="IPR059117">
    <property type="entry name" value="APS_kinase_dom"/>
</dbReference>
<feature type="active site" description="Phosphoserine intermediate" evidence="13">
    <location>
        <position position="526"/>
    </location>
</feature>
<dbReference type="Pfam" id="PF22594">
    <property type="entry name" value="GTP-eEF1A_C"/>
    <property type="match status" value="1"/>
</dbReference>
<dbReference type="InterPro" id="IPR011779">
    <property type="entry name" value="SO4_adenylTrfase_lsu"/>
</dbReference>
<feature type="binding site" evidence="12">
    <location>
        <begin position="143"/>
        <end position="146"/>
    </location>
    <ligand>
        <name>GTP</name>
        <dbReference type="ChEBI" id="CHEBI:37565"/>
    </ligand>
</feature>
<evidence type="ECO:0000256" key="13">
    <source>
        <dbReference type="HAMAP-Rule" id="MF_00065"/>
    </source>
</evidence>
<dbReference type="SUPFAM" id="SSF50447">
    <property type="entry name" value="Translation proteins"/>
    <property type="match status" value="1"/>
</dbReference>
<dbReference type="CDD" id="cd04166">
    <property type="entry name" value="CysN_ATPS"/>
    <property type="match status" value="1"/>
</dbReference>
<dbReference type="InterPro" id="IPR000795">
    <property type="entry name" value="T_Tr_GTP-bd_dom"/>
</dbReference>
<dbReference type="PROSITE" id="PS00301">
    <property type="entry name" value="G_TR_1"/>
    <property type="match status" value="1"/>
</dbReference>
<dbReference type="RefSeq" id="WP_163800681.1">
    <property type="nucleotide sequence ID" value="NZ_AP022588.1"/>
</dbReference>
<keyword evidence="10" id="KW-0511">Multifunctional enzyme</keyword>
<evidence type="ECO:0000313" key="15">
    <source>
        <dbReference type="EMBL" id="BBY31145.1"/>
    </source>
</evidence>
<evidence type="ECO:0000256" key="6">
    <source>
        <dbReference type="ARBA" id="ARBA00022695"/>
    </source>
</evidence>